<organism evidence="2 3">
    <name type="scientific">Streptomyces cirratus</name>
    <dbReference type="NCBI Taxonomy" id="68187"/>
    <lineage>
        <taxon>Bacteria</taxon>
        <taxon>Bacillati</taxon>
        <taxon>Actinomycetota</taxon>
        <taxon>Actinomycetes</taxon>
        <taxon>Kitasatosporales</taxon>
        <taxon>Streptomycetaceae</taxon>
        <taxon>Streptomyces</taxon>
    </lineage>
</organism>
<dbReference type="PANTHER" id="PTHR35569:SF1">
    <property type="entry name" value="CYANAMIDE HYDRATASE DDI2-RELATED"/>
    <property type="match status" value="1"/>
</dbReference>
<dbReference type="EMBL" id="BMVP01000009">
    <property type="protein sequence ID" value="GHB69858.1"/>
    <property type="molecule type" value="Genomic_DNA"/>
</dbReference>
<comment type="caution">
    <text evidence="2">The sequence shown here is derived from an EMBL/GenBank/DDBJ whole genome shotgun (WGS) entry which is preliminary data.</text>
</comment>
<protein>
    <submittedName>
        <fullName evidence="2">Cyanamide hydratase</fullName>
    </submittedName>
</protein>
<gene>
    <name evidence="2" type="ORF">GCM10010347_45150</name>
</gene>
<accession>A0ABQ3EWW5</accession>
<keyword evidence="3" id="KW-1185">Reference proteome</keyword>
<dbReference type="InterPro" id="IPR006674">
    <property type="entry name" value="HD_domain"/>
</dbReference>
<dbReference type="Pfam" id="PF01966">
    <property type="entry name" value="HD"/>
    <property type="match status" value="1"/>
</dbReference>
<feature type="domain" description="HD/PDEase" evidence="1">
    <location>
        <begin position="21"/>
        <end position="97"/>
    </location>
</feature>
<dbReference type="SMART" id="SM00471">
    <property type="entry name" value="HDc"/>
    <property type="match status" value="1"/>
</dbReference>
<dbReference type="RefSeq" id="WP_190186032.1">
    <property type="nucleotide sequence ID" value="NZ_BMVP01000009.1"/>
</dbReference>
<dbReference type="PANTHER" id="PTHR35569">
    <property type="entry name" value="CYANAMIDE HYDRATASE DDI2-RELATED"/>
    <property type="match status" value="1"/>
</dbReference>
<evidence type="ECO:0000313" key="3">
    <source>
        <dbReference type="Proteomes" id="UP000642673"/>
    </source>
</evidence>
<reference evidence="3" key="1">
    <citation type="journal article" date="2019" name="Int. J. Syst. Evol. Microbiol.">
        <title>The Global Catalogue of Microorganisms (GCM) 10K type strain sequencing project: providing services to taxonomists for standard genome sequencing and annotation.</title>
        <authorList>
            <consortium name="The Broad Institute Genomics Platform"/>
            <consortium name="The Broad Institute Genome Sequencing Center for Infectious Disease"/>
            <person name="Wu L."/>
            <person name="Ma J."/>
        </authorList>
    </citation>
    <scope>NUCLEOTIDE SEQUENCE [LARGE SCALE GENOMIC DNA]</scope>
    <source>
        <strain evidence="3">JCM 4738</strain>
    </source>
</reference>
<proteinExistence type="predicted"/>
<sequence>MTWTFDSDAGRAALEVASEYADATLLHHSVRSYAFGAWYARRHDLTHDAELFYVSALLHDLGLTAPFDSHTLPFEEAGGHVARVLTAGLGWPAARRARVEEVIVLHMRDDVTAAQDVESHLLQVGTSADVSGLRVGDFPEPFLAELLAEYPRLGFGKAFLTLVEDQAERKPDCAAAAYVAGGAEGRIAANPLDHRT</sequence>
<dbReference type="Gene3D" id="1.10.3210.10">
    <property type="entry name" value="Hypothetical protein af1432"/>
    <property type="match status" value="1"/>
</dbReference>
<dbReference type="InterPro" id="IPR003607">
    <property type="entry name" value="HD/PDEase_dom"/>
</dbReference>
<dbReference type="Proteomes" id="UP000642673">
    <property type="component" value="Unassembled WGS sequence"/>
</dbReference>
<evidence type="ECO:0000313" key="2">
    <source>
        <dbReference type="EMBL" id="GHB69858.1"/>
    </source>
</evidence>
<name>A0ABQ3EWW5_9ACTN</name>
<evidence type="ECO:0000259" key="1">
    <source>
        <dbReference type="SMART" id="SM00471"/>
    </source>
</evidence>
<dbReference type="SUPFAM" id="SSF109604">
    <property type="entry name" value="HD-domain/PDEase-like"/>
    <property type="match status" value="1"/>
</dbReference>